<dbReference type="GO" id="GO:0016757">
    <property type="term" value="F:glycosyltransferase activity"/>
    <property type="evidence" value="ECO:0007669"/>
    <property type="project" value="InterPro"/>
</dbReference>
<dbReference type="InterPro" id="IPR002495">
    <property type="entry name" value="Glyco_trans_8"/>
</dbReference>
<dbReference type="STRING" id="1295533.A0A1E3HLG0"/>
<dbReference type="InterPro" id="IPR029044">
    <property type="entry name" value="Nucleotide-diphossugar_trans"/>
</dbReference>
<dbReference type="Proteomes" id="UP000094065">
    <property type="component" value="Unassembled WGS sequence"/>
</dbReference>
<dbReference type="AlphaFoldDB" id="A0A1E3HLG0"/>
<dbReference type="GeneID" id="30156998"/>
<dbReference type="Gene3D" id="3.90.550.10">
    <property type="entry name" value="Spore Coat Polysaccharide Biosynthesis Protein SpsA, Chain A"/>
    <property type="match status" value="1"/>
</dbReference>
<keyword evidence="1" id="KW-0472">Membrane</keyword>
<gene>
    <name evidence="2" type="ORF">L202_05689</name>
</gene>
<keyword evidence="1" id="KW-0812">Transmembrane</keyword>
<dbReference type="OrthoDB" id="2014201at2759"/>
<evidence type="ECO:0000313" key="2">
    <source>
        <dbReference type="EMBL" id="ODN77164.1"/>
    </source>
</evidence>
<proteinExistence type="predicted"/>
<reference evidence="2 3" key="1">
    <citation type="submission" date="2016-06" db="EMBL/GenBank/DDBJ databases">
        <title>Evolution of pathogenesis and genome organization in the Tremellales.</title>
        <authorList>
            <person name="Cuomo C."/>
            <person name="Litvintseva A."/>
            <person name="Heitman J."/>
            <person name="Chen Y."/>
            <person name="Sun S."/>
            <person name="Springer D."/>
            <person name="Dromer F."/>
            <person name="Young S."/>
            <person name="Zeng Q."/>
            <person name="Chapman S."/>
            <person name="Gujja S."/>
            <person name="Saif S."/>
            <person name="Birren B."/>
        </authorList>
    </citation>
    <scope>NUCLEOTIDE SEQUENCE [LARGE SCALE GENOMIC DNA]</scope>
    <source>
        <strain evidence="2 3">CBS 6039</strain>
    </source>
</reference>
<dbReference type="RefSeq" id="XP_018992538.1">
    <property type="nucleotide sequence ID" value="XM_019140047.1"/>
</dbReference>
<feature type="transmembrane region" description="Helical" evidence="1">
    <location>
        <begin position="16"/>
        <end position="34"/>
    </location>
</feature>
<keyword evidence="3" id="KW-1185">Reference proteome</keyword>
<dbReference type="SUPFAM" id="SSF53448">
    <property type="entry name" value="Nucleotide-diphospho-sugar transferases"/>
    <property type="match status" value="1"/>
</dbReference>
<name>A0A1E3HLG0_9TREE</name>
<comment type="caution">
    <text evidence="2">The sequence shown here is derived from an EMBL/GenBank/DDBJ whole genome shotgun (WGS) entry which is preliminary data.</text>
</comment>
<dbReference type="Pfam" id="PF01501">
    <property type="entry name" value="Glyco_transf_8"/>
    <property type="match status" value="1"/>
</dbReference>
<sequence length="321" mass="37647">MAFRLTDLKLRRRGSTLRLLFAIVAAITLYLIFLPHHDLIRPLAQDDVRPSYPPRRPYPLDLPPQEVYMTFLSSGDIPEYFTSTCVLLYSLRYSPTTRDQARPFFVHVTELTPPEWIEKLYSLGASIVHTPLVQGLPERPTERRYKDMYTKLAMWNMTQFSRILFLDADHIVLKSLEGIWDDPTSRAENGVAALGAGNRGYMPEYGYFSAGFMMVRPNEDLFADMLGTREFNPQWREQALLNKYFVHSGRRPWGRLDGQYQRIQPTYEHVEDGIHAFHEKVWEEGIDERIRALWFETLEEAEQFFEENAGMEVESWELIIR</sequence>
<evidence type="ECO:0000313" key="3">
    <source>
        <dbReference type="Proteomes" id="UP000094065"/>
    </source>
</evidence>
<dbReference type="InterPro" id="IPR050587">
    <property type="entry name" value="GNT1/Glycosyltrans_8"/>
</dbReference>
<dbReference type="PANTHER" id="PTHR11183">
    <property type="entry name" value="GLYCOGENIN SUBFAMILY MEMBER"/>
    <property type="match status" value="1"/>
</dbReference>
<evidence type="ECO:0000256" key="1">
    <source>
        <dbReference type="SAM" id="Phobius"/>
    </source>
</evidence>
<keyword evidence="1" id="KW-1133">Transmembrane helix</keyword>
<dbReference type="EMBL" id="AWGJ01000008">
    <property type="protein sequence ID" value="ODN77164.1"/>
    <property type="molecule type" value="Genomic_DNA"/>
</dbReference>
<protein>
    <recommendedName>
        <fullName evidence="4">Nucleotide-diphospho-sugar transferase domain-containing protein</fullName>
    </recommendedName>
</protein>
<organism evidence="2 3">
    <name type="scientific">Cryptococcus amylolentus CBS 6039</name>
    <dbReference type="NCBI Taxonomy" id="1295533"/>
    <lineage>
        <taxon>Eukaryota</taxon>
        <taxon>Fungi</taxon>
        <taxon>Dikarya</taxon>
        <taxon>Basidiomycota</taxon>
        <taxon>Agaricomycotina</taxon>
        <taxon>Tremellomycetes</taxon>
        <taxon>Tremellales</taxon>
        <taxon>Cryptococcaceae</taxon>
        <taxon>Cryptococcus</taxon>
    </lineage>
</organism>
<evidence type="ECO:0008006" key="4">
    <source>
        <dbReference type="Google" id="ProtNLM"/>
    </source>
</evidence>
<accession>A0A1E3HLG0</accession>